<keyword evidence="3" id="KW-1185">Reference proteome</keyword>
<dbReference type="PROSITE" id="PS50990">
    <property type="entry name" value="PEPTIDASE_C39"/>
    <property type="match status" value="1"/>
</dbReference>
<evidence type="ECO:0000313" key="2">
    <source>
        <dbReference type="EMBL" id="MDC8760967.1"/>
    </source>
</evidence>
<dbReference type="Pfam" id="PF03412">
    <property type="entry name" value="Peptidase_C39"/>
    <property type="match status" value="1"/>
</dbReference>
<dbReference type="EMBL" id="JAQQXR010000031">
    <property type="protein sequence ID" value="MDC8760967.1"/>
    <property type="molecule type" value="Genomic_DNA"/>
</dbReference>
<dbReference type="InterPro" id="IPR005074">
    <property type="entry name" value="Peptidase_C39"/>
</dbReference>
<proteinExistence type="predicted"/>
<comment type="caution">
    <text evidence="2">The sequence shown here is derived from an EMBL/GenBank/DDBJ whole genome shotgun (WGS) entry which is preliminary data.</text>
</comment>
<evidence type="ECO:0000313" key="3">
    <source>
        <dbReference type="Proteomes" id="UP001221208"/>
    </source>
</evidence>
<dbReference type="CDD" id="cd02423">
    <property type="entry name" value="Peptidase_C39G"/>
    <property type="match status" value="1"/>
</dbReference>
<protein>
    <submittedName>
        <fullName evidence="2">C39 family peptidase</fullName>
    </submittedName>
</protein>
<reference evidence="2 3" key="1">
    <citation type="submission" date="2022-10" db="EMBL/GenBank/DDBJ databases">
        <title>Janthinobacterium sp. hw3 Genome sequencing.</title>
        <authorList>
            <person name="Park S."/>
        </authorList>
    </citation>
    <scope>NUCLEOTIDE SEQUENCE [LARGE SCALE GENOMIC DNA]</scope>
    <source>
        <strain evidence="3">hw3</strain>
    </source>
</reference>
<organism evidence="2 3">
    <name type="scientific">Janthinobacterium fluminis</name>
    <dbReference type="NCBI Taxonomy" id="2987524"/>
    <lineage>
        <taxon>Bacteria</taxon>
        <taxon>Pseudomonadati</taxon>
        <taxon>Pseudomonadota</taxon>
        <taxon>Betaproteobacteria</taxon>
        <taxon>Burkholderiales</taxon>
        <taxon>Oxalobacteraceae</taxon>
        <taxon>Janthinobacterium</taxon>
    </lineage>
</organism>
<name>A0ABT5K7I1_9BURK</name>
<accession>A0ABT5K7I1</accession>
<gene>
    <name evidence="2" type="ORF">OIK44_25600</name>
</gene>
<dbReference type="Proteomes" id="UP001221208">
    <property type="component" value="Unassembled WGS sequence"/>
</dbReference>
<sequence>MELGGVVGGGRFNVPVASLKEARFQTTLRQQYDFSCGSAAVATLLSHHYDYPVSEQFVFEQMYLHGDQQKIRKEGFSLLDIKRFLAAHGFVADGFELPLHKLGEAGSPAIVLLSEQGYQHFVVVKGLSPSRVLIGDPAGGTRALARDSFEAMWRSKLLFVIHGHAGPVRFNEAADWRVAPPAPLAAAVNRNGLDLLTMPKLGPGEF</sequence>
<evidence type="ECO:0000259" key="1">
    <source>
        <dbReference type="PROSITE" id="PS50990"/>
    </source>
</evidence>
<dbReference type="Gene3D" id="3.90.70.10">
    <property type="entry name" value="Cysteine proteinases"/>
    <property type="match status" value="1"/>
</dbReference>
<feature type="domain" description="Peptidase C39" evidence="1">
    <location>
        <begin position="30"/>
        <end position="160"/>
    </location>
</feature>